<protein>
    <recommendedName>
        <fullName evidence="9">ArnT-like N-terminal domain-containing protein</fullName>
    </recommendedName>
</protein>
<evidence type="ECO:0000259" key="9">
    <source>
        <dbReference type="Pfam" id="PF02366"/>
    </source>
</evidence>
<sequence length="111" mass="11686">MDLLRLMTYGEQLIFVAVLGALVVPLSGLIGKQVGGSRTGLIAAAIGAIYPGFWLQGSSVMSEPLSMLMVAIATILTYNLIRRPSMVRAAWVGVACALAALTRSELVLLVP</sequence>
<evidence type="ECO:0000256" key="5">
    <source>
        <dbReference type="ARBA" id="ARBA00022692"/>
    </source>
</evidence>
<dbReference type="AlphaFoldDB" id="T0XTN1"/>
<dbReference type="GO" id="GO:0008610">
    <property type="term" value="P:lipid biosynthetic process"/>
    <property type="evidence" value="ECO:0007669"/>
    <property type="project" value="UniProtKB-ARBA"/>
</dbReference>
<evidence type="ECO:0000256" key="1">
    <source>
        <dbReference type="ARBA" id="ARBA00004651"/>
    </source>
</evidence>
<evidence type="ECO:0000313" key="10">
    <source>
        <dbReference type="EMBL" id="EQD26146.1"/>
    </source>
</evidence>
<feature type="transmembrane region" description="Helical" evidence="8">
    <location>
        <begin position="12"/>
        <end position="31"/>
    </location>
</feature>
<reference evidence="10" key="2">
    <citation type="journal article" date="2014" name="ISME J.">
        <title>Microbial stratification in low pH oxic and suboxic macroscopic growths along an acid mine drainage.</title>
        <authorList>
            <person name="Mendez-Garcia C."/>
            <person name="Mesa V."/>
            <person name="Sprenger R.R."/>
            <person name="Richter M."/>
            <person name="Diez M.S."/>
            <person name="Solano J."/>
            <person name="Bargiela R."/>
            <person name="Golyshina O.V."/>
            <person name="Manteca A."/>
            <person name="Ramos J.L."/>
            <person name="Gallego J.R."/>
            <person name="Llorente I."/>
            <person name="Martins Dos Santos V.A."/>
            <person name="Jensen O.N."/>
            <person name="Pelaez A.I."/>
            <person name="Sanchez J."/>
            <person name="Ferrer M."/>
        </authorList>
    </citation>
    <scope>NUCLEOTIDE SEQUENCE</scope>
</reference>
<evidence type="ECO:0000256" key="4">
    <source>
        <dbReference type="ARBA" id="ARBA00022679"/>
    </source>
</evidence>
<feature type="transmembrane region" description="Helical" evidence="8">
    <location>
        <begin position="61"/>
        <end position="81"/>
    </location>
</feature>
<dbReference type="Pfam" id="PF02366">
    <property type="entry name" value="PMT"/>
    <property type="match status" value="1"/>
</dbReference>
<dbReference type="GO" id="GO:0000030">
    <property type="term" value="F:mannosyltransferase activity"/>
    <property type="evidence" value="ECO:0007669"/>
    <property type="project" value="InterPro"/>
</dbReference>
<feature type="domain" description="ArnT-like N-terminal" evidence="9">
    <location>
        <begin position="14"/>
        <end position="108"/>
    </location>
</feature>
<evidence type="ECO:0000256" key="6">
    <source>
        <dbReference type="ARBA" id="ARBA00022989"/>
    </source>
</evidence>
<feature type="non-terminal residue" evidence="10">
    <location>
        <position position="111"/>
    </location>
</feature>
<name>T0XTN1_9ZZZZ</name>
<dbReference type="GO" id="GO:0005886">
    <property type="term" value="C:plasma membrane"/>
    <property type="evidence" value="ECO:0007669"/>
    <property type="project" value="UniProtKB-SubCell"/>
</dbReference>
<dbReference type="InterPro" id="IPR003342">
    <property type="entry name" value="ArnT-like_N"/>
</dbReference>
<dbReference type="EMBL" id="AUZX01016249">
    <property type="protein sequence ID" value="EQD26146.1"/>
    <property type="molecule type" value="Genomic_DNA"/>
</dbReference>
<dbReference type="GO" id="GO:0016763">
    <property type="term" value="F:pentosyltransferase activity"/>
    <property type="evidence" value="ECO:0007669"/>
    <property type="project" value="TreeGrafter"/>
</dbReference>
<evidence type="ECO:0000256" key="3">
    <source>
        <dbReference type="ARBA" id="ARBA00022676"/>
    </source>
</evidence>
<organism evidence="10">
    <name type="scientific">mine drainage metagenome</name>
    <dbReference type="NCBI Taxonomy" id="410659"/>
    <lineage>
        <taxon>unclassified sequences</taxon>
        <taxon>metagenomes</taxon>
        <taxon>ecological metagenomes</taxon>
    </lineage>
</organism>
<proteinExistence type="predicted"/>
<comment type="caution">
    <text evidence="10">The sequence shown here is derived from an EMBL/GenBank/DDBJ whole genome shotgun (WGS) entry which is preliminary data.</text>
</comment>
<evidence type="ECO:0000256" key="2">
    <source>
        <dbReference type="ARBA" id="ARBA00022475"/>
    </source>
</evidence>
<accession>T0XTN1</accession>
<comment type="subcellular location">
    <subcellularLocation>
        <location evidence="1">Cell membrane</location>
        <topology evidence="1">Multi-pass membrane protein</topology>
    </subcellularLocation>
</comment>
<keyword evidence="4" id="KW-0808">Transferase</keyword>
<evidence type="ECO:0000256" key="7">
    <source>
        <dbReference type="ARBA" id="ARBA00023136"/>
    </source>
</evidence>
<dbReference type="PANTHER" id="PTHR33908">
    <property type="entry name" value="MANNOSYLTRANSFERASE YKCB-RELATED"/>
    <property type="match status" value="1"/>
</dbReference>
<keyword evidence="6 8" id="KW-1133">Transmembrane helix</keyword>
<dbReference type="PANTHER" id="PTHR33908:SF11">
    <property type="entry name" value="MEMBRANE PROTEIN"/>
    <property type="match status" value="1"/>
</dbReference>
<evidence type="ECO:0000256" key="8">
    <source>
        <dbReference type="SAM" id="Phobius"/>
    </source>
</evidence>
<reference evidence="10" key="1">
    <citation type="submission" date="2013-08" db="EMBL/GenBank/DDBJ databases">
        <authorList>
            <person name="Mendez C."/>
            <person name="Richter M."/>
            <person name="Ferrer M."/>
            <person name="Sanchez J."/>
        </authorList>
    </citation>
    <scope>NUCLEOTIDE SEQUENCE</scope>
</reference>
<keyword evidence="7 8" id="KW-0472">Membrane</keyword>
<gene>
    <name evidence="10" type="ORF">B1A_21981</name>
</gene>
<keyword evidence="5 8" id="KW-0812">Transmembrane</keyword>
<keyword evidence="2" id="KW-1003">Cell membrane</keyword>
<dbReference type="GO" id="GO:0006493">
    <property type="term" value="P:protein O-linked glycosylation"/>
    <property type="evidence" value="ECO:0007669"/>
    <property type="project" value="InterPro"/>
</dbReference>
<keyword evidence="3" id="KW-0328">Glycosyltransferase</keyword>
<dbReference type="InterPro" id="IPR050297">
    <property type="entry name" value="LipidA_mod_glycosyltrf_83"/>
</dbReference>